<evidence type="ECO:0000256" key="4">
    <source>
        <dbReference type="ARBA" id="ARBA00022692"/>
    </source>
</evidence>
<keyword evidence="6 7" id="KW-0472">Membrane</keyword>
<dbReference type="PANTHER" id="PTHR30065">
    <property type="entry name" value="FLAGELLAR BIOSYNTHETIC PROTEIN FLIR"/>
    <property type="match status" value="1"/>
</dbReference>
<comment type="similarity">
    <text evidence="2 7">Belongs to the FliR/MopE/SpaR family.</text>
</comment>
<evidence type="ECO:0000256" key="3">
    <source>
        <dbReference type="ARBA" id="ARBA00022475"/>
    </source>
</evidence>
<dbReference type="OrthoDB" id="9153610at2"/>
<dbReference type="PANTHER" id="PTHR30065:SF1">
    <property type="entry name" value="SURFACE PRESENTATION OF ANTIGENS PROTEIN SPAR"/>
    <property type="match status" value="1"/>
</dbReference>
<accession>A0A378YW32</accession>
<gene>
    <name evidence="8" type="ORF">NCTC13160_03860</name>
</gene>
<feature type="transmembrane region" description="Helical" evidence="7">
    <location>
        <begin position="45"/>
        <end position="64"/>
    </location>
</feature>
<feature type="transmembrane region" description="Helical" evidence="7">
    <location>
        <begin position="139"/>
        <end position="158"/>
    </location>
</feature>
<evidence type="ECO:0000256" key="6">
    <source>
        <dbReference type="ARBA" id="ARBA00023136"/>
    </source>
</evidence>
<feature type="transmembrane region" description="Helical" evidence="7">
    <location>
        <begin position="16"/>
        <end position="38"/>
    </location>
</feature>
<feature type="transmembrane region" description="Helical" evidence="7">
    <location>
        <begin position="76"/>
        <end position="100"/>
    </location>
</feature>
<dbReference type="Pfam" id="PF01311">
    <property type="entry name" value="Bac_export_1"/>
    <property type="match status" value="1"/>
</dbReference>
<dbReference type="GO" id="GO:0006605">
    <property type="term" value="P:protein targeting"/>
    <property type="evidence" value="ECO:0007669"/>
    <property type="project" value="UniProtKB-UniRule"/>
</dbReference>
<dbReference type="RefSeq" id="WP_023597382.1">
    <property type="nucleotide sequence ID" value="NZ_CP009553.3"/>
</dbReference>
<keyword evidence="4 7" id="KW-0812">Transmembrane</keyword>
<evidence type="ECO:0000256" key="5">
    <source>
        <dbReference type="ARBA" id="ARBA00022989"/>
    </source>
</evidence>
<organism evidence="8 9">
    <name type="scientific">Pandoraea pnomenusa</name>
    <dbReference type="NCBI Taxonomy" id="93220"/>
    <lineage>
        <taxon>Bacteria</taxon>
        <taxon>Pseudomonadati</taxon>
        <taxon>Pseudomonadota</taxon>
        <taxon>Betaproteobacteria</taxon>
        <taxon>Burkholderiales</taxon>
        <taxon>Burkholderiaceae</taxon>
        <taxon>Pandoraea</taxon>
    </lineage>
</organism>
<evidence type="ECO:0000256" key="1">
    <source>
        <dbReference type="ARBA" id="ARBA00004651"/>
    </source>
</evidence>
<reference evidence="8 9" key="1">
    <citation type="submission" date="2018-06" db="EMBL/GenBank/DDBJ databases">
        <authorList>
            <consortium name="Pathogen Informatics"/>
            <person name="Doyle S."/>
        </authorList>
    </citation>
    <scope>NUCLEOTIDE SEQUENCE [LARGE SCALE GENOMIC DNA]</scope>
    <source>
        <strain evidence="8 9">NCTC13160</strain>
    </source>
</reference>
<name>A0A378YW32_9BURK</name>
<evidence type="ECO:0000256" key="7">
    <source>
        <dbReference type="RuleBase" id="RU362072"/>
    </source>
</evidence>
<evidence type="ECO:0000256" key="2">
    <source>
        <dbReference type="ARBA" id="ARBA00009772"/>
    </source>
</evidence>
<comment type="subcellular location">
    <subcellularLocation>
        <location evidence="1 7">Cell membrane</location>
        <topology evidence="1 7">Multi-pass membrane protein</topology>
    </subcellularLocation>
</comment>
<evidence type="ECO:0000313" key="8">
    <source>
        <dbReference type="EMBL" id="SUA80659.1"/>
    </source>
</evidence>
<dbReference type="Proteomes" id="UP000254573">
    <property type="component" value="Unassembled WGS sequence"/>
</dbReference>
<dbReference type="EMBL" id="UGSG01000001">
    <property type="protein sequence ID" value="SUA80659.1"/>
    <property type="molecule type" value="Genomic_DNA"/>
</dbReference>
<dbReference type="InterPro" id="IPR002010">
    <property type="entry name" value="T3SS_IM_R"/>
</dbReference>
<protein>
    <submittedName>
        <fullName evidence="8">Type III secretion system protein SpaR</fullName>
    </submittedName>
</protein>
<evidence type="ECO:0000313" key="9">
    <source>
        <dbReference type="Proteomes" id="UP000254573"/>
    </source>
</evidence>
<proteinExistence type="inferred from homology"/>
<dbReference type="InterPro" id="IPR006304">
    <property type="entry name" value="T3SS_SpaR/YscT"/>
</dbReference>
<keyword evidence="5 7" id="KW-1133">Transmembrane helix</keyword>
<dbReference type="PRINTS" id="PR00953">
    <property type="entry name" value="TYPE3IMRPROT"/>
</dbReference>
<feature type="transmembrane region" description="Helical" evidence="7">
    <location>
        <begin position="178"/>
        <end position="197"/>
    </location>
</feature>
<dbReference type="KEGG" id="ppnm:LV28_19570"/>
<dbReference type="NCBIfam" id="TIGR01401">
    <property type="entry name" value="fliR_like_III"/>
    <property type="match status" value="1"/>
</dbReference>
<dbReference type="AlphaFoldDB" id="A0A378YW32"/>
<sequence>MPDITLPWFNDLDVKLFLITWSLCIPRLLGMALLLPVLGAQNFPGLLRVGICGGFALLVIPATAPHVPAGGLSAAVMAGIALKESLLGLMLGFLLAVPFWSIESVGFIIDNQCGASISATLNPFDGHDTSPLGVLYSQAFAAFFIATGGLTLVLGLIYESYRLWPVMSAMPRLAIENAPAWLGVLNGMMAIALALAAPAMLLMYLAEISLALMSSFVPQLQVFFMAMPIKSALALFVLAAYGTTLFHYADRDITGLRDAIPHLARLMGAP</sequence>
<dbReference type="GO" id="GO:0005886">
    <property type="term" value="C:plasma membrane"/>
    <property type="evidence" value="ECO:0007669"/>
    <property type="project" value="UniProtKB-SubCell"/>
</dbReference>
<keyword evidence="3 7" id="KW-1003">Cell membrane</keyword>